<gene>
    <name evidence="1" type="ORF">OLEA9_A077196</name>
</gene>
<evidence type="ECO:0000313" key="2">
    <source>
        <dbReference type="Proteomes" id="UP000594638"/>
    </source>
</evidence>
<feature type="non-terminal residue" evidence="1">
    <location>
        <position position="1"/>
    </location>
</feature>
<keyword evidence="2" id="KW-1185">Reference proteome</keyword>
<dbReference type="Gramene" id="OE9A077196T1">
    <property type="protein sequence ID" value="OE9A077196C1"/>
    <property type="gene ID" value="OE9A077196"/>
</dbReference>
<protein>
    <submittedName>
        <fullName evidence="1">Uncharacterized protein</fullName>
    </submittedName>
</protein>
<name>A0A8S0VEH7_OLEEU</name>
<reference evidence="1 2" key="1">
    <citation type="submission" date="2019-12" db="EMBL/GenBank/DDBJ databases">
        <authorList>
            <person name="Alioto T."/>
            <person name="Alioto T."/>
            <person name="Gomez Garrido J."/>
        </authorList>
    </citation>
    <scope>NUCLEOTIDE SEQUENCE [LARGE SCALE GENOMIC DNA]</scope>
</reference>
<organism evidence="1 2">
    <name type="scientific">Olea europaea subsp. europaea</name>
    <dbReference type="NCBI Taxonomy" id="158383"/>
    <lineage>
        <taxon>Eukaryota</taxon>
        <taxon>Viridiplantae</taxon>
        <taxon>Streptophyta</taxon>
        <taxon>Embryophyta</taxon>
        <taxon>Tracheophyta</taxon>
        <taxon>Spermatophyta</taxon>
        <taxon>Magnoliopsida</taxon>
        <taxon>eudicotyledons</taxon>
        <taxon>Gunneridae</taxon>
        <taxon>Pentapetalae</taxon>
        <taxon>asterids</taxon>
        <taxon>lamiids</taxon>
        <taxon>Lamiales</taxon>
        <taxon>Oleaceae</taxon>
        <taxon>Oleeae</taxon>
        <taxon>Olea</taxon>
    </lineage>
</organism>
<dbReference type="AlphaFoldDB" id="A0A8S0VEH7"/>
<dbReference type="Proteomes" id="UP000594638">
    <property type="component" value="Unassembled WGS sequence"/>
</dbReference>
<evidence type="ECO:0000313" key="1">
    <source>
        <dbReference type="EMBL" id="CAA3030422.1"/>
    </source>
</evidence>
<comment type="caution">
    <text evidence="1">The sequence shown here is derived from an EMBL/GenBank/DDBJ whole genome shotgun (WGS) entry which is preliminary data.</text>
</comment>
<proteinExistence type="predicted"/>
<sequence>VRAPSFDSVRWDIVNIDKNNNPIEPDSLIVHFDGSARERTGEAVYREVRGIGGVYGGPSYLRRHAAKRRAEWCRFEIAVFDAVSTRPPPPQQGGVVLKLHSELAARDNPSFNFNGIENFSFKLRNFNFNRIEDFGFRSDVDNKWRELK</sequence>
<accession>A0A8S0VEH7</accession>
<dbReference type="EMBL" id="CACTIH010009372">
    <property type="protein sequence ID" value="CAA3030422.1"/>
    <property type="molecule type" value="Genomic_DNA"/>
</dbReference>
<feature type="non-terminal residue" evidence="1">
    <location>
        <position position="148"/>
    </location>
</feature>